<dbReference type="HOGENOM" id="CLU_3336446_0_0_1"/>
<reference evidence="1" key="2">
    <citation type="submission" date="2018-08" db="UniProtKB">
        <authorList>
            <consortium name="EnsemblPlants"/>
        </authorList>
    </citation>
    <scope>IDENTIFICATION</scope>
    <source>
        <strain evidence="1">Yugu1</strain>
    </source>
</reference>
<reference evidence="2" key="1">
    <citation type="journal article" date="2012" name="Nat. Biotechnol.">
        <title>Reference genome sequence of the model plant Setaria.</title>
        <authorList>
            <person name="Bennetzen J.L."/>
            <person name="Schmutz J."/>
            <person name="Wang H."/>
            <person name="Percifield R."/>
            <person name="Hawkins J."/>
            <person name="Pontaroli A.C."/>
            <person name="Estep M."/>
            <person name="Feng L."/>
            <person name="Vaughn J.N."/>
            <person name="Grimwood J."/>
            <person name="Jenkins J."/>
            <person name="Barry K."/>
            <person name="Lindquist E."/>
            <person name="Hellsten U."/>
            <person name="Deshpande S."/>
            <person name="Wang X."/>
            <person name="Wu X."/>
            <person name="Mitros T."/>
            <person name="Triplett J."/>
            <person name="Yang X."/>
            <person name="Ye C.Y."/>
            <person name="Mauro-Herrera M."/>
            <person name="Wang L."/>
            <person name="Li P."/>
            <person name="Sharma M."/>
            <person name="Sharma R."/>
            <person name="Ronald P.C."/>
            <person name="Panaud O."/>
            <person name="Kellogg E.A."/>
            <person name="Brutnell T.P."/>
            <person name="Doust A.N."/>
            <person name="Tuskan G.A."/>
            <person name="Rokhsar D."/>
            <person name="Devos K.M."/>
        </authorList>
    </citation>
    <scope>NUCLEOTIDE SEQUENCE [LARGE SCALE GENOMIC DNA]</scope>
    <source>
        <strain evidence="2">cv. Yugu1</strain>
    </source>
</reference>
<sequence>MRCEIIWYLHKLGSINYGNQSILRSVDVHCTYQSGFSY</sequence>
<dbReference type="InParanoid" id="K4A4H7"/>
<dbReference type="Proteomes" id="UP000004995">
    <property type="component" value="Unassembled WGS sequence"/>
</dbReference>
<keyword evidence="2" id="KW-1185">Reference proteome</keyword>
<protein>
    <submittedName>
        <fullName evidence="1">Uncharacterized protein</fullName>
    </submittedName>
</protein>
<name>K4A4H7_SETIT</name>
<evidence type="ECO:0000313" key="1">
    <source>
        <dbReference type="EnsemblPlants" id="KQL25545"/>
    </source>
</evidence>
<dbReference type="Gramene" id="KQL25545">
    <property type="protein sequence ID" value="KQL25545"/>
    <property type="gene ID" value="SETIT_033781mg"/>
</dbReference>
<organism evidence="1 2">
    <name type="scientific">Setaria italica</name>
    <name type="common">Foxtail millet</name>
    <name type="synonym">Panicum italicum</name>
    <dbReference type="NCBI Taxonomy" id="4555"/>
    <lineage>
        <taxon>Eukaryota</taxon>
        <taxon>Viridiplantae</taxon>
        <taxon>Streptophyta</taxon>
        <taxon>Embryophyta</taxon>
        <taxon>Tracheophyta</taxon>
        <taxon>Spermatophyta</taxon>
        <taxon>Magnoliopsida</taxon>
        <taxon>Liliopsida</taxon>
        <taxon>Poales</taxon>
        <taxon>Poaceae</taxon>
        <taxon>PACMAD clade</taxon>
        <taxon>Panicoideae</taxon>
        <taxon>Panicodae</taxon>
        <taxon>Paniceae</taxon>
        <taxon>Cenchrinae</taxon>
        <taxon>Setaria</taxon>
    </lineage>
</organism>
<evidence type="ECO:0000313" key="2">
    <source>
        <dbReference type="Proteomes" id="UP000004995"/>
    </source>
</evidence>
<proteinExistence type="predicted"/>
<dbReference type="AlphaFoldDB" id="K4A4H7"/>
<dbReference type="EnsemblPlants" id="KQL25545">
    <property type="protein sequence ID" value="KQL25545"/>
    <property type="gene ID" value="SETIT_033781mg"/>
</dbReference>
<accession>K4A4H7</accession>
<dbReference type="EMBL" id="AGNK02001222">
    <property type="status" value="NOT_ANNOTATED_CDS"/>
    <property type="molecule type" value="Genomic_DNA"/>
</dbReference>